<feature type="coiled-coil region" evidence="1">
    <location>
        <begin position="307"/>
        <end position="334"/>
    </location>
</feature>
<name>A0A368KT65_9BACT</name>
<dbReference type="EMBL" id="QPEX01000030">
    <property type="protein sequence ID" value="RCS46486.1"/>
    <property type="molecule type" value="Genomic_DNA"/>
</dbReference>
<evidence type="ECO:0000256" key="1">
    <source>
        <dbReference type="SAM" id="Coils"/>
    </source>
</evidence>
<sequence>MPAKTAIHHQRLDESENSAILEPKRLQRAIALFVRAYWYAIRDGKIPRTWQFTQFLENYIDANDPVGFLREIAVSVLPEEVEIVAIDAEFSVELNDGDVEKASEKLLEIMKRRSQLDTRTEDENEQLAHTDARLMLSTIGRNTAQLKDSSQRILWANCYIVTNSRRYIRAAAELGLKNMVCSNPLQLIGIVEQVSGATVNETELLHLYENPIVVGAVEGLWGELQGLLANGISLRGKSLVRLRRDLDACLHERLTLSNAADEKAPEQLDAEEDVEKDEYVQLLDTAEGLGYEIQPMARKARDAFTVAEQSAKRIRELEEQVVDLEEQVQEFGKKKARFLRRVKNRQQLHHKKNQ</sequence>
<organism evidence="2 3">
    <name type="scientific">Bremerella cremea</name>
    <dbReference type="NCBI Taxonomy" id="1031537"/>
    <lineage>
        <taxon>Bacteria</taxon>
        <taxon>Pseudomonadati</taxon>
        <taxon>Planctomycetota</taxon>
        <taxon>Planctomycetia</taxon>
        <taxon>Pirellulales</taxon>
        <taxon>Pirellulaceae</taxon>
        <taxon>Bremerella</taxon>
    </lineage>
</organism>
<dbReference type="Proteomes" id="UP000253562">
    <property type="component" value="Unassembled WGS sequence"/>
</dbReference>
<evidence type="ECO:0000313" key="2">
    <source>
        <dbReference type="EMBL" id="RCS46486.1"/>
    </source>
</evidence>
<proteinExistence type="predicted"/>
<keyword evidence="1" id="KW-0175">Coiled coil</keyword>
<protein>
    <submittedName>
        <fullName evidence="2">Uncharacterized protein</fullName>
    </submittedName>
</protein>
<accession>A0A368KT65</accession>
<dbReference type="AlphaFoldDB" id="A0A368KT65"/>
<comment type="caution">
    <text evidence="2">The sequence shown here is derived from an EMBL/GenBank/DDBJ whole genome shotgun (WGS) entry which is preliminary data.</text>
</comment>
<reference evidence="2 3" key="1">
    <citation type="submission" date="2018-07" db="EMBL/GenBank/DDBJ databases">
        <title>Comparative genomes isolates from brazilian mangrove.</title>
        <authorList>
            <person name="De Araujo J.E."/>
            <person name="Taketani R.G."/>
            <person name="Silva M.C.P."/>
            <person name="Lourenco M.V."/>
            <person name="Oliveira V.M."/>
            <person name="Andreote F.D."/>
        </authorList>
    </citation>
    <scope>NUCLEOTIDE SEQUENCE [LARGE SCALE GENOMIC DNA]</scope>
    <source>
        <strain evidence="2 3">HEX PRIS-MGV</strain>
    </source>
</reference>
<gene>
    <name evidence="2" type="ORF">DTL42_16140</name>
</gene>
<evidence type="ECO:0000313" key="3">
    <source>
        <dbReference type="Proteomes" id="UP000253562"/>
    </source>
</evidence>